<feature type="region of interest" description="Disordered" evidence="1">
    <location>
        <begin position="484"/>
        <end position="508"/>
    </location>
</feature>
<feature type="compositionally biased region" description="Low complexity" evidence="1">
    <location>
        <begin position="484"/>
        <end position="493"/>
    </location>
</feature>
<feature type="compositionally biased region" description="Basic residues" evidence="1">
    <location>
        <begin position="494"/>
        <end position="508"/>
    </location>
</feature>
<evidence type="ECO:0000313" key="2">
    <source>
        <dbReference type="EMBL" id="UOO89376.1"/>
    </source>
</evidence>
<evidence type="ECO:0000256" key="1">
    <source>
        <dbReference type="SAM" id="MobiDB-lite"/>
    </source>
</evidence>
<name>A0ABY4E1Z6_9NEIS</name>
<dbReference type="EMBL" id="CP091511">
    <property type="protein sequence ID" value="UOO89376.1"/>
    <property type="molecule type" value="Genomic_DNA"/>
</dbReference>
<proteinExistence type="predicted"/>
<organism evidence="2 3">
    <name type="scientific">Vitreoscilla massiliensis</name>
    <dbReference type="NCBI Taxonomy" id="1689272"/>
    <lineage>
        <taxon>Bacteria</taxon>
        <taxon>Pseudomonadati</taxon>
        <taxon>Pseudomonadota</taxon>
        <taxon>Betaproteobacteria</taxon>
        <taxon>Neisseriales</taxon>
        <taxon>Neisseriaceae</taxon>
        <taxon>Vitreoscilla</taxon>
    </lineage>
</organism>
<sequence length="508" mass="54565">MDTNRPDQMYRQAVMNNLQKDNRYNFSGEATIKMQDKASLDAATLALGQTATAADAASAAKSAASTEVDSAATADAAAAVDAAAAEIAAAASADEDIEVSHHKEDWNEVFDTMLTEADRYPLVQSFLKNSNVRIEGAVDLPQGKVEMIPSLNMATSNYGMWGRLPIQVDAKRESILLDTQGYAGWMEAAILGSSKEKQLDGIKRLENGALLEIKQPEDMKERYPVKSLLRAFPKGLEAYLGAMEAEKFSLQPMDEYGRELHAAYRVQVSYDAIDSLKWSKALLQGYNQEFLRLQREEPEAGISEKAYNDAKSVLLLGAMLLGGDSNECKKDGDAQAAVDAAAAATAETESSEVGGLSAAMKSELACSGNDALDELKKEMGQMPKVHEDLYLSRSGRVLGIQDRMVMTGKKNPKALVYVSRVKMHGYGNPKFTLNPNTQPTVSIWQLIKEAKAQDSEGDEAAADAEAFTAEAVAAAEEAAAAADAAAAEATPVKAKAKKSKAKAKKTKS</sequence>
<protein>
    <submittedName>
        <fullName evidence="2">Uncharacterized protein</fullName>
    </submittedName>
</protein>
<accession>A0ABY4E1Z6</accession>
<reference evidence="2 3" key="1">
    <citation type="journal article" date="2022" name="Res Sq">
        <title>Evolution of multicellular longitudinally dividing oral cavity symbionts (Neisseriaceae).</title>
        <authorList>
            <person name="Nyongesa S."/>
            <person name="Weber P."/>
            <person name="Bernet E."/>
            <person name="Pullido F."/>
            <person name="Nieckarz M."/>
            <person name="Delaby M."/>
            <person name="Nieves C."/>
            <person name="Viehboeck T."/>
            <person name="Krause N."/>
            <person name="Rivera-Millot A."/>
            <person name="Nakamura A."/>
            <person name="Vischer N."/>
            <person name="VanNieuwenhze M."/>
            <person name="Brun Y."/>
            <person name="Cava F."/>
            <person name="Bulgheresi S."/>
            <person name="Veyrier F."/>
        </authorList>
    </citation>
    <scope>NUCLEOTIDE SEQUENCE [LARGE SCALE GENOMIC DNA]</scope>
    <source>
        <strain evidence="2 3">SN4</strain>
    </source>
</reference>
<keyword evidence="3" id="KW-1185">Reference proteome</keyword>
<gene>
    <name evidence="2" type="ORF">LVJ82_18340</name>
</gene>
<dbReference type="Proteomes" id="UP000832011">
    <property type="component" value="Chromosome"/>
</dbReference>
<evidence type="ECO:0000313" key="3">
    <source>
        <dbReference type="Proteomes" id="UP000832011"/>
    </source>
</evidence>
<dbReference type="RefSeq" id="WP_058357074.1">
    <property type="nucleotide sequence ID" value="NZ_CABKVG010000010.1"/>
</dbReference>